<comment type="caution">
    <text evidence="2">The sequence shown here is derived from an EMBL/GenBank/DDBJ whole genome shotgun (WGS) entry which is preliminary data.</text>
</comment>
<dbReference type="Proteomes" id="UP000268829">
    <property type="component" value="Unassembled WGS sequence"/>
</dbReference>
<feature type="domain" description="N-acetyltransferase" evidence="1">
    <location>
        <begin position="3"/>
        <end position="146"/>
    </location>
</feature>
<dbReference type="AlphaFoldDB" id="A0A3M8B1W0"/>
<evidence type="ECO:0000259" key="1">
    <source>
        <dbReference type="PROSITE" id="PS51186"/>
    </source>
</evidence>
<keyword evidence="3" id="KW-1185">Reference proteome</keyword>
<gene>
    <name evidence="2" type="ORF">EDM57_10340</name>
</gene>
<evidence type="ECO:0000313" key="2">
    <source>
        <dbReference type="EMBL" id="RNB57398.1"/>
    </source>
</evidence>
<organism evidence="2 3">
    <name type="scientific">Brevibacillus gelatini</name>
    <dbReference type="NCBI Taxonomy" id="1655277"/>
    <lineage>
        <taxon>Bacteria</taxon>
        <taxon>Bacillati</taxon>
        <taxon>Bacillota</taxon>
        <taxon>Bacilli</taxon>
        <taxon>Bacillales</taxon>
        <taxon>Paenibacillaceae</taxon>
        <taxon>Brevibacillus</taxon>
    </lineage>
</organism>
<accession>A0A3M8B1W0</accession>
<dbReference type="CDD" id="cd04301">
    <property type="entry name" value="NAT_SF"/>
    <property type="match status" value="1"/>
</dbReference>
<sequence length="146" mass="16972">MMDRMERLQEEHLAILKTWFQDAEVQKRMEGMEPLEEWYGFVKENDSYFVWIAFMGEQPVGVAMVEIEEGMEGSIGLIVNPSLRHRGYGKTLLREVLEHEELSGVKRWIAGIEEDNVACLRCFEAVGFEKEAPEPDEDGFFLLVRQ</sequence>
<dbReference type="InterPro" id="IPR016181">
    <property type="entry name" value="Acyl_CoA_acyltransferase"/>
</dbReference>
<dbReference type="PROSITE" id="PS51186">
    <property type="entry name" value="GNAT"/>
    <property type="match status" value="1"/>
</dbReference>
<dbReference type="Pfam" id="PF00583">
    <property type="entry name" value="Acetyltransf_1"/>
    <property type="match status" value="1"/>
</dbReference>
<proteinExistence type="predicted"/>
<keyword evidence="2" id="KW-0808">Transferase</keyword>
<dbReference type="SUPFAM" id="SSF55729">
    <property type="entry name" value="Acyl-CoA N-acyltransferases (Nat)"/>
    <property type="match status" value="1"/>
</dbReference>
<dbReference type="OrthoDB" id="34330at2"/>
<evidence type="ECO:0000313" key="3">
    <source>
        <dbReference type="Proteomes" id="UP000268829"/>
    </source>
</evidence>
<dbReference type="GO" id="GO:0016747">
    <property type="term" value="F:acyltransferase activity, transferring groups other than amino-acyl groups"/>
    <property type="evidence" value="ECO:0007669"/>
    <property type="project" value="InterPro"/>
</dbReference>
<name>A0A3M8B1W0_9BACL</name>
<dbReference type="InterPro" id="IPR000182">
    <property type="entry name" value="GNAT_dom"/>
</dbReference>
<protein>
    <submittedName>
        <fullName evidence="2">GNAT family N-acetyltransferase</fullName>
    </submittedName>
</protein>
<dbReference type="Gene3D" id="3.40.630.30">
    <property type="match status" value="1"/>
</dbReference>
<reference evidence="2 3" key="1">
    <citation type="submission" date="2018-10" db="EMBL/GenBank/DDBJ databases">
        <title>Phylogenomics of Brevibacillus.</title>
        <authorList>
            <person name="Dunlap C."/>
        </authorList>
    </citation>
    <scope>NUCLEOTIDE SEQUENCE [LARGE SCALE GENOMIC DNA]</scope>
    <source>
        <strain evidence="2 3">DSM 100115</strain>
    </source>
</reference>
<dbReference type="EMBL" id="RHHS01000024">
    <property type="protein sequence ID" value="RNB57398.1"/>
    <property type="molecule type" value="Genomic_DNA"/>
</dbReference>